<dbReference type="Proteomes" id="UP001152795">
    <property type="component" value="Unassembled WGS sequence"/>
</dbReference>
<organism evidence="1 2">
    <name type="scientific">Paramuricea clavata</name>
    <name type="common">Red gorgonian</name>
    <name type="synonym">Violescent sea-whip</name>
    <dbReference type="NCBI Taxonomy" id="317549"/>
    <lineage>
        <taxon>Eukaryota</taxon>
        <taxon>Metazoa</taxon>
        <taxon>Cnidaria</taxon>
        <taxon>Anthozoa</taxon>
        <taxon>Octocorallia</taxon>
        <taxon>Malacalcyonacea</taxon>
        <taxon>Plexauridae</taxon>
        <taxon>Paramuricea</taxon>
    </lineage>
</organism>
<dbReference type="OrthoDB" id="8063529at2759"/>
<comment type="caution">
    <text evidence="1">The sequence shown here is derived from an EMBL/GenBank/DDBJ whole genome shotgun (WGS) entry which is preliminary data.</text>
</comment>
<dbReference type="EMBL" id="CACRXK020000408">
    <property type="protein sequence ID" value="CAB3981599.1"/>
    <property type="molecule type" value="Genomic_DNA"/>
</dbReference>
<dbReference type="InterPro" id="IPR043502">
    <property type="entry name" value="DNA/RNA_pol_sf"/>
</dbReference>
<evidence type="ECO:0000313" key="1">
    <source>
        <dbReference type="EMBL" id="CAB3981599.1"/>
    </source>
</evidence>
<name>A0A7D9HCT4_PARCT</name>
<proteinExistence type="predicted"/>
<dbReference type="PROSITE" id="PS50878">
    <property type="entry name" value="RT_POL"/>
    <property type="match status" value="1"/>
</dbReference>
<dbReference type="SUPFAM" id="SSF56672">
    <property type="entry name" value="DNA/RNA polymerases"/>
    <property type="match status" value="1"/>
</dbReference>
<dbReference type="AlphaFoldDB" id="A0A7D9HCT4"/>
<protein>
    <submittedName>
        <fullName evidence="1">Uncharacterized protein</fullName>
    </submittedName>
</protein>
<dbReference type="PANTHER" id="PTHR19446">
    <property type="entry name" value="REVERSE TRANSCRIPTASES"/>
    <property type="match status" value="1"/>
</dbReference>
<dbReference type="Pfam" id="PF00078">
    <property type="entry name" value="RVT_1"/>
    <property type="match status" value="1"/>
</dbReference>
<sequence>MDQTAPNDIRLTASEVQAVLKSLDVSKATGSDEIPARLLRETAEVITPSLCHLFNKSLSTGSIPREWKLANIVPVYKKGEREYTENYRPISLLPITSKVLERCVLNNVKDWLYGLVNECQHGFLIGKSCVTNLIEALDYIGSVLDKGGQIDTIYLDMSKAFDKVDHGLLITKLRGMGISGSFLQWLTNYLTDRQQRVTVLGETSDTIPVTSGVPQGSLLGPVLFLLFVNDLPETVISSKTSMYADDTKVFKAIKVPEDALALQADLTSGYDVDRNTKIRRQEEGDKKSKKGLKEEEMDRIDELCSMMQTVMKKLEMLDLIKDRILSVEQDVKSLKESINFAHAELDNLKKEMKERG</sequence>
<reference evidence="1" key="1">
    <citation type="submission" date="2020-04" db="EMBL/GenBank/DDBJ databases">
        <authorList>
            <person name="Alioto T."/>
            <person name="Alioto T."/>
            <person name="Gomez Garrido J."/>
        </authorList>
    </citation>
    <scope>NUCLEOTIDE SEQUENCE</scope>
    <source>
        <strain evidence="1">A484AB</strain>
    </source>
</reference>
<gene>
    <name evidence="1" type="ORF">PACLA_8A002084</name>
</gene>
<accession>A0A7D9HCT4</accession>
<dbReference type="InterPro" id="IPR000477">
    <property type="entry name" value="RT_dom"/>
</dbReference>
<evidence type="ECO:0000313" key="2">
    <source>
        <dbReference type="Proteomes" id="UP001152795"/>
    </source>
</evidence>
<keyword evidence="2" id="KW-1185">Reference proteome</keyword>
<dbReference type="CDD" id="cd01650">
    <property type="entry name" value="RT_nLTR_like"/>
    <property type="match status" value="1"/>
</dbReference>